<dbReference type="InterPro" id="IPR008271">
    <property type="entry name" value="Ser/Thr_kinase_AS"/>
</dbReference>
<sequence length="220" mass="25774">MSLKILKSMANGYQGKGINDYELLEELDHFSSGRVWKAADKHSGDVFAIKELKRDWGLTSWKYSIHLREVKTHRDLNHPNIMRLKQLIKENDVLYLVMECMDMTLKQLMDNREKKPFDNNEVRSIARQLFQALAYMHKTGYFHRDLKPHNILVSKDVVKIADLCSAREVSRTGEDWYTVTTQILHDPNYGFGDQRVDGVDSGKNARKIEKKIRKERFDLC</sequence>
<dbReference type="Proteomes" id="UP001417504">
    <property type="component" value="Unassembled WGS sequence"/>
</dbReference>
<evidence type="ECO:0000313" key="5">
    <source>
        <dbReference type="Proteomes" id="UP001417504"/>
    </source>
</evidence>
<dbReference type="PANTHER" id="PTHR24055">
    <property type="entry name" value="MITOGEN-ACTIVATED PROTEIN KINASE"/>
    <property type="match status" value="1"/>
</dbReference>
<protein>
    <recommendedName>
        <fullName evidence="3">Protein kinase domain-containing protein</fullName>
    </recommendedName>
</protein>
<dbReference type="InterPro" id="IPR011009">
    <property type="entry name" value="Kinase-like_dom_sf"/>
</dbReference>
<keyword evidence="5" id="KW-1185">Reference proteome</keyword>
<reference evidence="4 5" key="1">
    <citation type="submission" date="2024-01" db="EMBL/GenBank/DDBJ databases">
        <title>Genome assemblies of Stephania.</title>
        <authorList>
            <person name="Yang L."/>
        </authorList>
    </citation>
    <scope>NUCLEOTIDE SEQUENCE [LARGE SCALE GENOMIC DNA]</scope>
    <source>
        <strain evidence="4">QJT</strain>
        <tissue evidence="4">Leaf</tissue>
    </source>
</reference>
<dbReference type="AlphaFoldDB" id="A0AAP0K3M1"/>
<gene>
    <name evidence="4" type="ORF">Sjap_004492</name>
</gene>
<evidence type="ECO:0000259" key="3">
    <source>
        <dbReference type="PROSITE" id="PS50011"/>
    </source>
</evidence>
<evidence type="ECO:0000256" key="2">
    <source>
        <dbReference type="ARBA" id="ARBA00022840"/>
    </source>
</evidence>
<dbReference type="PROSITE" id="PS50011">
    <property type="entry name" value="PROTEIN_KINASE_DOM"/>
    <property type="match status" value="1"/>
</dbReference>
<dbReference type="Gene3D" id="1.10.510.10">
    <property type="entry name" value="Transferase(Phosphotransferase) domain 1"/>
    <property type="match status" value="1"/>
</dbReference>
<proteinExistence type="predicted"/>
<dbReference type="SUPFAM" id="SSF56112">
    <property type="entry name" value="Protein kinase-like (PK-like)"/>
    <property type="match status" value="1"/>
</dbReference>
<dbReference type="Pfam" id="PF00069">
    <property type="entry name" value="Pkinase"/>
    <property type="match status" value="1"/>
</dbReference>
<comment type="caution">
    <text evidence="4">The sequence shown here is derived from an EMBL/GenBank/DDBJ whole genome shotgun (WGS) entry which is preliminary data.</text>
</comment>
<organism evidence="4 5">
    <name type="scientific">Stephania japonica</name>
    <dbReference type="NCBI Taxonomy" id="461633"/>
    <lineage>
        <taxon>Eukaryota</taxon>
        <taxon>Viridiplantae</taxon>
        <taxon>Streptophyta</taxon>
        <taxon>Embryophyta</taxon>
        <taxon>Tracheophyta</taxon>
        <taxon>Spermatophyta</taxon>
        <taxon>Magnoliopsida</taxon>
        <taxon>Ranunculales</taxon>
        <taxon>Menispermaceae</taxon>
        <taxon>Menispermoideae</taxon>
        <taxon>Cissampelideae</taxon>
        <taxon>Stephania</taxon>
    </lineage>
</organism>
<dbReference type="GO" id="GO:0005524">
    <property type="term" value="F:ATP binding"/>
    <property type="evidence" value="ECO:0007669"/>
    <property type="project" value="UniProtKB-KW"/>
</dbReference>
<keyword evidence="2" id="KW-0067">ATP-binding</keyword>
<evidence type="ECO:0000313" key="4">
    <source>
        <dbReference type="EMBL" id="KAK9144589.1"/>
    </source>
</evidence>
<keyword evidence="1" id="KW-0547">Nucleotide-binding</keyword>
<name>A0AAP0K3M1_9MAGN</name>
<dbReference type="InterPro" id="IPR000719">
    <property type="entry name" value="Prot_kinase_dom"/>
</dbReference>
<dbReference type="InterPro" id="IPR050117">
    <property type="entry name" value="MAPK"/>
</dbReference>
<dbReference type="EMBL" id="JBBNAE010000002">
    <property type="protein sequence ID" value="KAK9144589.1"/>
    <property type="molecule type" value="Genomic_DNA"/>
</dbReference>
<dbReference type="PROSITE" id="PS00108">
    <property type="entry name" value="PROTEIN_KINASE_ST"/>
    <property type="match status" value="1"/>
</dbReference>
<accession>A0AAP0K3M1</accession>
<evidence type="ECO:0000256" key="1">
    <source>
        <dbReference type="ARBA" id="ARBA00022741"/>
    </source>
</evidence>
<dbReference type="GO" id="GO:0004672">
    <property type="term" value="F:protein kinase activity"/>
    <property type="evidence" value="ECO:0007669"/>
    <property type="project" value="InterPro"/>
</dbReference>
<feature type="domain" description="Protein kinase" evidence="3">
    <location>
        <begin position="21"/>
        <end position="220"/>
    </location>
</feature>
<dbReference type="SMART" id="SM00220">
    <property type="entry name" value="S_TKc"/>
    <property type="match status" value="1"/>
</dbReference>